<dbReference type="EMBL" id="RIAR02000001">
    <property type="protein sequence ID" value="NSL89319.1"/>
    <property type="molecule type" value="Genomic_DNA"/>
</dbReference>
<dbReference type="PROSITE" id="PS51257">
    <property type="entry name" value="PROKAR_LIPOPROTEIN"/>
    <property type="match status" value="1"/>
</dbReference>
<sequence length="323" mass="34933">MTFRNQLLLAVSLITTFGCNVVKKNADLKNLNAAANEESLTMVGYQPIDPIQVTIKHETDNKRRSDTINREEMLALFPNEATRLAIGEIGQNGTISFGPFSIARAGKSYSIILDYIKYTTASMPARYGENEEVGVLSGDTSIIKLKQELLTNYGVVNGVKIRKVKTAALGPLHDRAVSNRIKVPVYMGVGLRIQASITVLSDSINLSSFYSLGVAASQKKLNGTMIIQTLGISGENISPLMPMPDQINESTIQSAMQALATIKSKIYDEKGVIISPQVIGFKLSFPIDGAKDLLEATLQSAPPALGVTATGKMIVLEMPELQQ</sequence>
<gene>
    <name evidence="1" type="ORF">ECE50_020930</name>
</gene>
<dbReference type="AlphaFoldDB" id="A0A433WNV1"/>
<name>A0A433WNV1_9BACT</name>
<organism evidence="1 2">
    <name type="scientific">Chitinophaga solisilvae</name>
    <dbReference type="NCBI Taxonomy" id="1233460"/>
    <lineage>
        <taxon>Bacteria</taxon>
        <taxon>Pseudomonadati</taxon>
        <taxon>Bacteroidota</taxon>
        <taxon>Chitinophagia</taxon>
        <taxon>Chitinophagales</taxon>
        <taxon>Chitinophagaceae</taxon>
        <taxon>Chitinophaga</taxon>
    </lineage>
</organism>
<evidence type="ECO:0000313" key="1">
    <source>
        <dbReference type="EMBL" id="NSL89319.1"/>
    </source>
</evidence>
<keyword evidence="2" id="KW-1185">Reference proteome</keyword>
<comment type="caution">
    <text evidence="1">The sequence shown here is derived from an EMBL/GenBank/DDBJ whole genome shotgun (WGS) entry which is preliminary data.</text>
</comment>
<evidence type="ECO:0000313" key="2">
    <source>
        <dbReference type="Proteomes" id="UP000281028"/>
    </source>
</evidence>
<proteinExistence type="predicted"/>
<dbReference type="Proteomes" id="UP000281028">
    <property type="component" value="Unassembled WGS sequence"/>
</dbReference>
<reference evidence="1" key="1">
    <citation type="submission" date="2020-05" db="EMBL/GenBank/DDBJ databases">
        <title>Chitinophaga laudate sp. nov., isolated from a tropical peat swamp.</title>
        <authorList>
            <person name="Goh C.B.S."/>
            <person name="Lee M.S."/>
            <person name="Parimannan S."/>
            <person name="Pasbakhsh P."/>
            <person name="Yule C.M."/>
            <person name="Rajandas H."/>
            <person name="Loke S."/>
            <person name="Croft L."/>
            <person name="Tan J.B.L."/>
        </authorList>
    </citation>
    <scope>NUCLEOTIDE SEQUENCE</scope>
    <source>
        <strain evidence="1">Mgbs1</strain>
    </source>
</reference>
<protein>
    <submittedName>
        <fullName evidence="1">Uncharacterized protein</fullName>
    </submittedName>
</protein>
<accession>A0A433WNV1</accession>
<dbReference type="OrthoDB" id="7593748at2"/>